<reference evidence="1 2" key="1">
    <citation type="submission" date="2017-06" db="EMBL/GenBank/DDBJ databases">
        <authorList>
            <person name="Kim H.J."/>
            <person name="Triplett B.A."/>
        </authorList>
    </citation>
    <scope>NUCLEOTIDE SEQUENCE [LARGE SCALE GENOMIC DNA]</scope>
    <source>
        <strain evidence="1 2">U15</strain>
    </source>
</reference>
<dbReference type="InterPro" id="IPR021292">
    <property type="entry name" value="DUF2863"/>
</dbReference>
<dbReference type="EMBL" id="FZOT01000003">
    <property type="protein sequence ID" value="SNS51388.1"/>
    <property type="molecule type" value="Genomic_DNA"/>
</dbReference>
<accession>A0A239F4F5</accession>
<dbReference type="OrthoDB" id="8742807at2"/>
<evidence type="ECO:0000313" key="2">
    <source>
        <dbReference type="Proteomes" id="UP000198284"/>
    </source>
</evidence>
<gene>
    <name evidence="1" type="ORF">SAMN06265795_103158</name>
</gene>
<protein>
    <recommendedName>
        <fullName evidence="3">DUF2863 domain-containing protein</fullName>
    </recommendedName>
</protein>
<proteinExistence type="predicted"/>
<dbReference type="Pfam" id="PF11062">
    <property type="entry name" value="DUF2863"/>
    <property type="match status" value="1"/>
</dbReference>
<dbReference type="RefSeq" id="WP_089398660.1">
    <property type="nucleotide sequence ID" value="NZ_FZOT01000003.1"/>
</dbReference>
<evidence type="ECO:0008006" key="3">
    <source>
        <dbReference type="Google" id="ProtNLM"/>
    </source>
</evidence>
<evidence type="ECO:0000313" key="1">
    <source>
        <dbReference type="EMBL" id="SNS51388.1"/>
    </source>
</evidence>
<keyword evidence="2" id="KW-1185">Reference proteome</keyword>
<dbReference type="AlphaFoldDB" id="A0A239F4F5"/>
<dbReference type="Proteomes" id="UP000198284">
    <property type="component" value="Unassembled WGS sequence"/>
</dbReference>
<sequence length="384" mass="42314">MSKKKQPPTSESSPAIDPRNESLADQLVALALDLRDTGDYAVLSDDMKKARAELRKAIRICLKEQREPALAEALERTYEEDLQAHVVLRANVEALSQNVIFRRDGGKDVEVDAFVVPLLVQTAGGLRSDQCFQDEEAFERLRDSFQEEGLESRKARVVLVSHAYHPEEIRRIGYCQLHAMVHEASDAMSRKRATAADAIARSLSGWPPSEFAPEDKALELRFLLGFSLKALDDPFYQVPEKEAAADRYFEGRAERFRQWSQRVTPLLQRCLVTDGREARIDFLYQDLFHGGKAAAQAELDMLGLLAEVQQMLEAGGVTAESARAQLELAEGDDGPVLRVSLAAADGAALGEVEQPLDPAQAPEGAIADMEDALMSIGIASIQVV</sequence>
<name>A0A239F4F5_9BURK</name>
<organism evidence="1 2">
    <name type="scientific">Noviherbaspirillum humi</name>
    <dbReference type="NCBI Taxonomy" id="1688639"/>
    <lineage>
        <taxon>Bacteria</taxon>
        <taxon>Pseudomonadati</taxon>
        <taxon>Pseudomonadota</taxon>
        <taxon>Betaproteobacteria</taxon>
        <taxon>Burkholderiales</taxon>
        <taxon>Oxalobacteraceae</taxon>
        <taxon>Noviherbaspirillum</taxon>
    </lineage>
</organism>